<comment type="caution">
    <text evidence="7">The sequence shown here is derived from an EMBL/GenBank/DDBJ whole genome shotgun (WGS) entry which is preliminary data.</text>
</comment>
<sequence>MIVRFGFVAMALDLQNASPSKAMTLTAFQKIDDREGALLRVTRIARENLANTLRILKYAYYEGIHLYRFSSKLIPLYGHEVTQSLDFMDVLREPLEAIGTYVQERDLRVSFHPDHFTVLNSPKTDVFENAVRDLERHVDLLETMGLTPTSKLNIHVGGAYGDKTGAIGRLVDRWEKVPHRVKRHLIFENDDKTYTANDTLQVCQTLGVPMTLDVHHHHCNHGENEDLAPLLPSIFQTWQGTGLVPKVHLSSPKNDKEFRAHADFVDVGTVCRFLDAVRELDADIDIMIEAKKKDQALKHLMHELRQVAGVTVLDGGTIRYQP</sequence>
<accession>A0ABV5AD88</accession>
<dbReference type="Proteomes" id="UP001579974">
    <property type="component" value="Unassembled WGS sequence"/>
</dbReference>
<keyword evidence="6" id="KW-0234">DNA repair</keyword>
<name>A0ABV5AD88_9BACL</name>
<reference evidence="7 8" key="1">
    <citation type="journal article" date="2024" name="Int. J. Mol. Sci.">
        <title>Exploration of Alicyclobacillus spp. Genome in Search of Antibiotic Resistance.</title>
        <authorList>
            <person name="Bucka-Kolendo J."/>
            <person name="Kiousi D.E."/>
            <person name="Dekowska A."/>
            <person name="Mikolajczuk-Szczyrba A."/>
            <person name="Karadedos D.M."/>
            <person name="Michael P."/>
            <person name="Galanis A."/>
            <person name="Sokolowska B."/>
        </authorList>
    </citation>
    <scope>NUCLEOTIDE SEQUENCE [LARGE SCALE GENOMIC DNA]</scope>
    <source>
        <strain evidence="7 8">KKP 3000</strain>
    </source>
</reference>
<dbReference type="PANTHER" id="PTHR31290:SF5">
    <property type="entry name" value="UV-DAMAGE ENDONUCLEASE"/>
    <property type="match status" value="1"/>
</dbReference>
<dbReference type="Gene3D" id="3.20.20.150">
    <property type="entry name" value="Divalent-metal-dependent TIM barrel enzymes"/>
    <property type="match status" value="1"/>
</dbReference>
<evidence type="ECO:0000256" key="2">
    <source>
        <dbReference type="ARBA" id="ARBA00022759"/>
    </source>
</evidence>
<keyword evidence="8" id="KW-1185">Reference proteome</keyword>
<evidence type="ECO:0000256" key="5">
    <source>
        <dbReference type="ARBA" id="ARBA00022801"/>
    </source>
</evidence>
<dbReference type="InterPro" id="IPR036237">
    <property type="entry name" value="Xyl_isomerase-like_sf"/>
</dbReference>
<keyword evidence="4" id="KW-0228">DNA excision</keyword>
<gene>
    <name evidence="7" type="primary">uvsE</name>
    <name evidence="7" type="ORF">KKP3000_003669</name>
</gene>
<dbReference type="EMBL" id="JBDXSU010000005">
    <property type="protein sequence ID" value="MFB5190224.1"/>
    <property type="molecule type" value="Genomic_DNA"/>
</dbReference>
<dbReference type="PANTHER" id="PTHR31290">
    <property type="entry name" value="UV-DAMAGE ENDONUCLEASE"/>
    <property type="match status" value="1"/>
</dbReference>
<dbReference type="NCBIfam" id="TIGR00629">
    <property type="entry name" value="uvde"/>
    <property type="match status" value="1"/>
</dbReference>
<evidence type="ECO:0000256" key="6">
    <source>
        <dbReference type="ARBA" id="ARBA00023204"/>
    </source>
</evidence>
<evidence type="ECO:0000313" key="7">
    <source>
        <dbReference type="EMBL" id="MFB5190224.1"/>
    </source>
</evidence>
<proteinExistence type="predicted"/>
<dbReference type="GO" id="GO:0004519">
    <property type="term" value="F:endonuclease activity"/>
    <property type="evidence" value="ECO:0007669"/>
    <property type="project" value="UniProtKB-KW"/>
</dbReference>
<dbReference type="SUPFAM" id="SSF51658">
    <property type="entry name" value="Xylose isomerase-like"/>
    <property type="match status" value="1"/>
</dbReference>
<evidence type="ECO:0000256" key="3">
    <source>
        <dbReference type="ARBA" id="ARBA00022763"/>
    </source>
</evidence>
<dbReference type="InterPro" id="IPR004601">
    <property type="entry name" value="UvdE"/>
</dbReference>
<dbReference type="RefSeq" id="WP_275473720.1">
    <property type="nucleotide sequence ID" value="NZ_CP162940.1"/>
</dbReference>
<evidence type="ECO:0000256" key="4">
    <source>
        <dbReference type="ARBA" id="ARBA00022769"/>
    </source>
</evidence>
<organism evidence="7 8">
    <name type="scientific">Alicyclobacillus fastidiosus</name>
    <dbReference type="NCBI Taxonomy" id="392011"/>
    <lineage>
        <taxon>Bacteria</taxon>
        <taxon>Bacillati</taxon>
        <taxon>Bacillota</taxon>
        <taxon>Bacilli</taxon>
        <taxon>Bacillales</taxon>
        <taxon>Alicyclobacillaceae</taxon>
        <taxon>Alicyclobacillus</taxon>
    </lineage>
</organism>
<evidence type="ECO:0000256" key="1">
    <source>
        <dbReference type="ARBA" id="ARBA00022722"/>
    </source>
</evidence>
<keyword evidence="1" id="KW-0540">Nuclease</keyword>
<keyword evidence="3" id="KW-0227">DNA damage</keyword>
<keyword evidence="5" id="KW-0378">Hydrolase</keyword>
<protein>
    <submittedName>
        <fullName evidence="7">UV DNA damage repair endonuclease UvsE</fullName>
    </submittedName>
</protein>
<dbReference type="Pfam" id="PF03851">
    <property type="entry name" value="UvdE"/>
    <property type="match status" value="1"/>
</dbReference>
<evidence type="ECO:0000313" key="8">
    <source>
        <dbReference type="Proteomes" id="UP001579974"/>
    </source>
</evidence>
<keyword evidence="2 7" id="KW-0255">Endonuclease</keyword>